<dbReference type="AlphaFoldDB" id="A0A5C3MJD3"/>
<dbReference type="OrthoDB" id="2756770at2759"/>
<proteinExistence type="predicted"/>
<accession>A0A5C3MJD3</accession>
<keyword evidence="3" id="KW-1185">Reference proteome</keyword>
<protein>
    <submittedName>
        <fullName evidence="2">Uncharacterized protein</fullName>
    </submittedName>
</protein>
<gene>
    <name evidence="2" type="ORF">OE88DRAFT_1611886</name>
</gene>
<dbReference type="Proteomes" id="UP000305948">
    <property type="component" value="Unassembled WGS sequence"/>
</dbReference>
<sequence>ITYIGIPDGGAGYKFMRTNNSIVVQSTALFDEAMFPCCSDSRKRPHTRLQTAPPSAETEPPVPDLWIDSEDFLPQPPKPSEKRSGNQGDDPEVQQPAHQPNPPSPPPGEPQVPPVPLRHSGRERTAPSRPGMPTWKQLVGEPSRTRSTTKARQQIQVPGPSSAPQPPHDHSPQPPDAPEQGGANSDQPSEEEVEGILVAKLCREGGVKLAEYLLMKAIPADDPDTSNVREWTFRDILHLKPKVQKE</sequence>
<feature type="non-terminal residue" evidence="2">
    <location>
        <position position="1"/>
    </location>
</feature>
<feature type="compositionally biased region" description="Pro residues" evidence="1">
    <location>
        <begin position="161"/>
        <end position="177"/>
    </location>
</feature>
<feature type="non-terminal residue" evidence="2">
    <location>
        <position position="246"/>
    </location>
</feature>
<evidence type="ECO:0000313" key="2">
    <source>
        <dbReference type="EMBL" id="TFK45320.1"/>
    </source>
</evidence>
<name>A0A5C3MJD3_9AGAM</name>
<feature type="compositionally biased region" description="Pro residues" evidence="1">
    <location>
        <begin position="99"/>
        <end position="116"/>
    </location>
</feature>
<organism evidence="2 3">
    <name type="scientific">Heliocybe sulcata</name>
    <dbReference type="NCBI Taxonomy" id="5364"/>
    <lineage>
        <taxon>Eukaryota</taxon>
        <taxon>Fungi</taxon>
        <taxon>Dikarya</taxon>
        <taxon>Basidiomycota</taxon>
        <taxon>Agaricomycotina</taxon>
        <taxon>Agaricomycetes</taxon>
        <taxon>Gloeophyllales</taxon>
        <taxon>Gloeophyllaceae</taxon>
        <taxon>Heliocybe</taxon>
    </lineage>
</organism>
<evidence type="ECO:0000256" key="1">
    <source>
        <dbReference type="SAM" id="MobiDB-lite"/>
    </source>
</evidence>
<dbReference type="EMBL" id="ML213547">
    <property type="protein sequence ID" value="TFK45320.1"/>
    <property type="molecule type" value="Genomic_DNA"/>
</dbReference>
<dbReference type="STRING" id="5364.A0A5C3MJD3"/>
<evidence type="ECO:0000313" key="3">
    <source>
        <dbReference type="Proteomes" id="UP000305948"/>
    </source>
</evidence>
<reference evidence="2 3" key="1">
    <citation type="journal article" date="2019" name="Nat. Ecol. Evol.">
        <title>Megaphylogeny resolves global patterns of mushroom evolution.</title>
        <authorList>
            <person name="Varga T."/>
            <person name="Krizsan K."/>
            <person name="Foldi C."/>
            <person name="Dima B."/>
            <person name="Sanchez-Garcia M."/>
            <person name="Sanchez-Ramirez S."/>
            <person name="Szollosi G.J."/>
            <person name="Szarkandi J.G."/>
            <person name="Papp V."/>
            <person name="Albert L."/>
            <person name="Andreopoulos W."/>
            <person name="Angelini C."/>
            <person name="Antonin V."/>
            <person name="Barry K.W."/>
            <person name="Bougher N.L."/>
            <person name="Buchanan P."/>
            <person name="Buyck B."/>
            <person name="Bense V."/>
            <person name="Catcheside P."/>
            <person name="Chovatia M."/>
            <person name="Cooper J."/>
            <person name="Damon W."/>
            <person name="Desjardin D."/>
            <person name="Finy P."/>
            <person name="Geml J."/>
            <person name="Haridas S."/>
            <person name="Hughes K."/>
            <person name="Justo A."/>
            <person name="Karasinski D."/>
            <person name="Kautmanova I."/>
            <person name="Kiss B."/>
            <person name="Kocsube S."/>
            <person name="Kotiranta H."/>
            <person name="LaButti K.M."/>
            <person name="Lechner B.E."/>
            <person name="Liimatainen K."/>
            <person name="Lipzen A."/>
            <person name="Lukacs Z."/>
            <person name="Mihaltcheva S."/>
            <person name="Morgado L.N."/>
            <person name="Niskanen T."/>
            <person name="Noordeloos M.E."/>
            <person name="Ohm R.A."/>
            <person name="Ortiz-Santana B."/>
            <person name="Ovrebo C."/>
            <person name="Racz N."/>
            <person name="Riley R."/>
            <person name="Savchenko A."/>
            <person name="Shiryaev A."/>
            <person name="Soop K."/>
            <person name="Spirin V."/>
            <person name="Szebenyi C."/>
            <person name="Tomsovsky M."/>
            <person name="Tulloss R.E."/>
            <person name="Uehling J."/>
            <person name="Grigoriev I.V."/>
            <person name="Vagvolgyi C."/>
            <person name="Papp T."/>
            <person name="Martin F.M."/>
            <person name="Miettinen O."/>
            <person name="Hibbett D.S."/>
            <person name="Nagy L.G."/>
        </authorList>
    </citation>
    <scope>NUCLEOTIDE SEQUENCE [LARGE SCALE GENOMIC DNA]</scope>
    <source>
        <strain evidence="2 3">OMC1185</strain>
    </source>
</reference>
<feature type="compositionally biased region" description="Polar residues" evidence="1">
    <location>
        <begin position="145"/>
        <end position="156"/>
    </location>
</feature>
<feature type="region of interest" description="Disordered" evidence="1">
    <location>
        <begin position="38"/>
        <end position="194"/>
    </location>
</feature>